<evidence type="ECO:0000313" key="2">
    <source>
        <dbReference type="Proteomes" id="UP000199055"/>
    </source>
</evidence>
<keyword evidence="2" id="KW-1185">Reference proteome</keyword>
<evidence type="ECO:0000313" key="1">
    <source>
        <dbReference type="EMBL" id="SEQ32224.1"/>
    </source>
</evidence>
<gene>
    <name evidence="1" type="ORF">SAMN05216481_10631</name>
</gene>
<dbReference type="AlphaFoldDB" id="A0A1H9F2M3"/>
<sequence>MSRPVPLRVRGSRAGFRQLARLRHAPAFHPDGLTCTGELTMPGPRGTAWGVPWLDGLGRYECVVRLSRGAGLPRPLPDWLGLAVRVLDAGGPGRPVDLLLTSSARPPVLRRLPLPRGDALGGPYSSLLTYRVGGRDMVLAAFPRRRLRPVHGSPPALRRALADGPLVFDLRAAEPAGRWRTFAVLTVRSPLREPPRSTPGFDVHRNSLPELAPGTAFAAVRPAAYEGSREGRG</sequence>
<dbReference type="SUPFAM" id="SSF56634">
    <property type="entry name" value="Heme-dependent catalase-like"/>
    <property type="match status" value="1"/>
</dbReference>
<dbReference type="GO" id="GO:0020037">
    <property type="term" value="F:heme binding"/>
    <property type="evidence" value="ECO:0007669"/>
    <property type="project" value="InterPro"/>
</dbReference>
<evidence type="ECO:0008006" key="3">
    <source>
        <dbReference type="Google" id="ProtNLM"/>
    </source>
</evidence>
<protein>
    <recommendedName>
        <fullName evidence="3">Phosphodiesterase</fullName>
    </recommendedName>
</protein>
<dbReference type="STRING" id="403935.SAMN05216481_10631"/>
<organism evidence="1 2">
    <name type="scientific">Streptomyces radiopugnans</name>
    <dbReference type="NCBI Taxonomy" id="403935"/>
    <lineage>
        <taxon>Bacteria</taxon>
        <taxon>Bacillati</taxon>
        <taxon>Actinomycetota</taxon>
        <taxon>Actinomycetes</taxon>
        <taxon>Kitasatosporales</taxon>
        <taxon>Streptomycetaceae</taxon>
        <taxon>Streptomyces</taxon>
    </lineage>
</organism>
<reference evidence="1 2" key="1">
    <citation type="submission" date="2016-10" db="EMBL/GenBank/DDBJ databases">
        <authorList>
            <person name="de Groot N.N."/>
        </authorList>
    </citation>
    <scope>NUCLEOTIDE SEQUENCE [LARGE SCALE GENOMIC DNA]</scope>
    <source>
        <strain evidence="1 2">CGMCC 4.3519</strain>
    </source>
</reference>
<dbReference type="Proteomes" id="UP000199055">
    <property type="component" value="Unassembled WGS sequence"/>
</dbReference>
<dbReference type="EMBL" id="FOET01000006">
    <property type="protein sequence ID" value="SEQ32224.1"/>
    <property type="molecule type" value="Genomic_DNA"/>
</dbReference>
<proteinExistence type="predicted"/>
<name>A0A1H9F2M3_9ACTN</name>
<dbReference type="RefSeq" id="WP_093659292.1">
    <property type="nucleotide sequence ID" value="NZ_FOET01000006.1"/>
</dbReference>
<dbReference type="InterPro" id="IPR020835">
    <property type="entry name" value="Catalase_sf"/>
</dbReference>
<accession>A0A1H9F2M3</accession>